<organism evidence="1 2">
    <name type="scientific">Rhododendron molle</name>
    <name type="common">Chinese azalea</name>
    <name type="synonym">Azalea mollis</name>
    <dbReference type="NCBI Taxonomy" id="49168"/>
    <lineage>
        <taxon>Eukaryota</taxon>
        <taxon>Viridiplantae</taxon>
        <taxon>Streptophyta</taxon>
        <taxon>Embryophyta</taxon>
        <taxon>Tracheophyta</taxon>
        <taxon>Spermatophyta</taxon>
        <taxon>Magnoliopsida</taxon>
        <taxon>eudicotyledons</taxon>
        <taxon>Gunneridae</taxon>
        <taxon>Pentapetalae</taxon>
        <taxon>asterids</taxon>
        <taxon>Ericales</taxon>
        <taxon>Ericaceae</taxon>
        <taxon>Ericoideae</taxon>
        <taxon>Rhodoreae</taxon>
        <taxon>Rhododendron</taxon>
    </lineage>
</organism>
<evidence type="ECO:0000313" key="1">
    <source>
        <dbReference type="EMBL" id="KAI8560731.1"/>
    </source>
</evidence>
<protein>
    <submittedName>
        <fullName evidence="1">Uncharacterized protein</fullName>
    </submittedName>
</protein>
<comment type="caution">
    <text evidence="1">The sequence shown here is derived from an EMBL/GenBank/DDBJ whole genome shotgun (WGS) entry which is preliminary data.</text>
</comment>
<sequence>MEAKAFPMNGGDGTYSYAKNSQYQIIFELSVRVFIERFDSRCLYRIQVYHPHSPVWLTTAQDNPHHDMSTGVLRWKTIIICVIFLQRDGINSVKDMIKEVIVEKFDITCLNTIRMADLGCSVGPNTFTAMQNVLDAMVDSNQTSKEFQVFFSDHVSNDFNTLFTSLPPDRQYFATAVPGSFYGRLFPKDSLHFVHSSFALHWLSEVPEVLLDERSVAWNKGRIHYRSASEQVANAYAAQFAKDMDIFFSSRADEIAAGGMMILIMLALPDEAHHSELPAGVSYHFIEQSLIDMVKAGSVSEAEVDSFNLPIYAATPKEMAWLVERNGCFKIERLQLTDSSAKFDGPIDITALIMHLRAGFEGILTKHFGSKIIDELFERTMDKYAENSTQLEASYRNGTQLFLVLKRK</sequence>
<accession>A0ACC0P6G1</accession>
<dbReference type="Proteomes" id="UP001062846">
    <property type="component" value="Chromosome 4"/>
</dbReference>
<proteinExistence type="predicted"/>
<name>A0ACC0P6G1_RHOML</name>
<dbReference type="EMBL" id="CM046391">
    <property type="protein sequence ID" value="KAI8560731.1"/>
    <property type="molecule type" value="Genomic_DNA"/>
</dbReference>
<keyword evidence="2" id="KW-1185">Reference proteome</keyword>
<gene>
    <name evidence="1" type="ORF">RHMOL_Rhmol04G0279200</name>
</gene>
<evidence type="ECO:0000313" key="2">
    <source>
        <dbReference type="Proteomes" id="UP001062846"/>
    </source>
</evidence>
<reference evidence="1" key="1">
    <citation type="submission" date="2022-02" db="EMBL/GenBank/DDBJ databases">
        <title>Plant Genome Project.</title>
        <authorList>
            <person name="Zhang R.-G."/>
        </authorList>
    </citation>
    <scope>NUCLEOTIDE SEQUENCE</scope>
    <source>
        <strain evidence="1">AT1</strain>
    </source>
</reference>